<comment type="caution">
    <text evidence="1">The sequence shown here is derived from an EMBL/GenBank/DDBJ whole genome shotgun (WGS) entry which is preliminary data.</text>
</comment>
<dbReference type="Pfam" id="PF13306">
    <property type="entry name" value="LRR_5"/>
    <property type="match status" value="1"/>
</dbReference>
<dbReference type="InterPro" id="IPR053139">
    <property type="entry name" value="Surface_bspA-like"/>
</dbReference>
<accession>A0A5N4EP06</accession>
<dbReference type="PANTHER" id="PTHR45661:SF3">
    <property type="entry name" value="IG-LIKE DOMAIN-CONTAINING PROTEIN"/>
    <property type="match status" value="1"/>
</dbReference>
<sequence>MSETAFEGCANLDEFVVIDNKGAYSTQDGILYNRSKTKVVRCPLNKRGIINLPASIGTIGDYAFSSCTGITSIYITETGTIGSCAFSNCTNLESIHIADRWNTVTFIMDYAFENCVKLSSITIPACSKVWGEAFVGCIGMKEIHLKWGYLNSSDLGFLYRLNKDCKIFIPRGHLGTYMKYWTDIDRLVEE</sequence>
<dbReference type="PANTHER" id="PTHR45661">
    <property type="entry name" value="SURFACE ANTIGEN"/>
    <property type="match status" value="1"/>
</dbReference>
<gene>
    <name evidence="1" type="ORF">F3B98_15115</name>
</gene>
<dbReference type="Proteomes" id="UP000435985">
    <property type="component" value="Unassembled WGS sequence"/>
</dbReference>
<dbReference type="InterPro" id="IPR032675">
    <property type="entry name" value="LRR_dom_sf"/>
</dbReference>
<proteinExistence type="predicted"/>
<dbReference type="EMBL" id="VWFO01000019">
    <property type="protein sequence ID" value="KAA4663349.1"/>
    <property type="molecule type" value="Genomic_DNA"/>
</dbReference>
<evidence type="ECO:0000313" key="2">
    <source>
        <dbReference type="Proteomes" id="UP000435985"/>
    </source>
</evidence>
<name>A0A5N4EP06_BACOV</name>
<protein>
    <submittedName>
        <fullName evidence="1">Leucine-rich repeat domain-containing protein</fullName>
    </submittedName>
</protein>
<organism evidence="1 2">
    <name type="scientific">Bacteroides ovatus</name>
    <dbReference type="NCBI Taxonomy" id="28116"/>
    <lineage>
        <taxon>Bacteria</taxon>
        <taxon>Pseudomonadati</taxon>
        <taxon>Bacteroidota</taxon>
        <taxon>Bacteroidia</taxon>
        <taxon>Bacteroidales</taxon>
        <taxon>Bacteroidaceae</taxon>
        <taxon>Bacteroides</taxon>
    </lineage>
</organism>
<dbReference type="AlphaFoldDB" id="A0A5N4EP06"/>
<dbReference type="InterPro" id="IPR026906">
    <property type="entry name" value="LRR_5"/>
</dbReference>
<dbReference type="Gene3D" id="3.80.10.10">
    <property type="entry name" value="Ribonuclease Inhibitor"/>
    <property type="match status" value="1"/>
</dbReference>
<dbReference type="SUPFAM" id="SSF52058">
    <property type="entry name" value="L domain-like"/>
    <property type="match status" value="1"/>
</dbReference>
<evidence type="ECO:0000313" key="1">
    <source>
        <dbReference type="EMBL" id="KAA4663349.1"/>
    </source>
</evidence>
<reference evidence="1 2" key="1">
    <citation type="journal article" date="2019" name="Nat. Med.">
        <title>A library of human gut bacterial isolates paired with longitudinal multiomics data enables mechanistic microbiome research.</title>
        <authorList>
            <person name="Poyet M."/>
            <person name="Groussin M."/>
            <person name="Gibbons S.M."/>
            <person name="Avila-Pacheco J."/>
            <person name="Jiang X."/>
            <person name="Kearney S.M."/>
            <person name="Perrotta A.R."/>
            <person name="Berdy B."/>
            <person name="Zhao S."/>
            <person name="Lieberman T.D."/>
            <person name="Swanson P.K."/>
            <person name="Smith M."/>
            <person name="Roesemann S."/>
            <person name="Alexander J.E."/>
            <person name="Rich S.A."/>
            <person name="Livny J."/>
            <person name="Vlamakis H."/>
            <person name="Clish C."/>
            <person name="Bullock K."/>
            <person name="Deik A."/>
            <person name="Scott J."/>
            <person name="Pierce K.A."/>
            <person name="Xavier R.J."/>
            <person name="Alm E.J."/>
        </authorList>
    </citation>
    <scope>NUCLEOTIDE SEQUENCE [LARGE SCALE GENOMIC DNA]</scope>
    <source>
        <strain evidence="1 2">BIOML-A14</strain>
    </source>
</reference>